<evidence type="ECO:0000259" key="11">
    <source>
        <dbReference type="PROSITE" id="PS50994"/>
    </source>
</evidence>
<dbReference type="EMBL" id="CAVLEF010000040">
    <property type="protein sequence ID" value="CAK1549738.1"/>
    <property type="molecule type" value="Genomic_DNA"/>
</dbReference>
<dbReference type="Pfam" id="PF17917">
    <property type="entry name" value="RT_RNaseH"/>
    <property type="match status" value="1"/>
</dbReference>
<dbReference type="PROSITE" id="PS50878">
    <property type="entry name" value="RT_POL"/>
    <property type="match status" value="1"/>
</dbReference>
<proteinExistence type="predicted"/>
<organism evidence="12 13">
    <name type="scientific">Leptosia nina</name>
    <dbReference type="NCBI Taxonomy" id="320188"/>
    <lineage>
        <taxon>Eukaryota</taxon>
        <taxon>Metazoa</taxon>
        <taxon>Ecdysozoa</taxon>
        <taxon>Arthropoda</taxon>
        <taxon>Hexapoda</taxon>
        <taxon>Insecta</taxon>
        <taxon>Pterygota</taxon>
        <taxon>Neoptera</taxon>
        <taxon>Endopterygota</taxon>
        <taxon>Lepidoptera</taxon>
        <taxon>Glossata</taxon>
        <taxon>Ditrysia</taxon>
        <taxon>Papilionoidea</taxon>
        <taxon>Pieridae</taxon>
        <taxon>Pierinae</taxon>
        <taxon>Leptosia</taxon>
    </lineage>
</organism>
<dbReference type="InterPro" id="IPR001969">
    <property type="entry name" value="Aspartic_peptidase_AS"/>
</dbReference>
<evidence type="ECO:0000256" key="2">
    <source>
        <dbReference type="ARBA" id="ARBA00022670"/>
    </source>
</evidence>
<dbReference type="GO" id="GO:0004519">
    <property type="term" value="F:endonuclease activity"/>
    <property type="evidence" value="ECO:0007669"/>
    <property type="project" value="UniProtKB-KW"/>
</dbReference>
<dbReference type="PANTHER" id="PTHR37984">
    <property type="entry name" value="PROTEIN CBG26694"/>
    <property type="match status" value="1"/>
</dbReference>
<dbReference type="GO" id="GO:0016791">
    <property type="term" value="F:phosphatase activity"/>
    <property type="evidence" value="ECO:0007669"/>
    <property type="project" value="UniProtKB-ARBA"/>
</dbReference>
<dbReference type="InterPro" id="IPR001995">
    <property type="entry name" value="Peptidase_A2_cat"/>
</dbReference>
<dbReference type="Gene3D" id="3.30.70.270">
    <property type="match status" value="2"/>
</dbReference>
<gene>
    <name evidence="12" type="ORF">LNINA_LOCUS9013</name>
</gene>
<feature type="domain" description="Reverse transcriptase" evidence="10">
    <location>
        <begin position="286"/>
        <end position="463"/>
    </location>
</feature>
<evidence type="ECO:0000256" key="3">
    <source>
        <dbReference type="ARBA" id="ARBA00022679"/>
    </source>
</evidence>
<comment type="caution">
    <text evidence="12">The sequence shown here is derived from an EMBL/GenBank/DDBJ whole genome shotgun (WGS) entry which is preliminary data.</text>
</comment>
<evidence type="ECO:0000256" key="6">
    <source>
        <dbReference type="ARBA" id="ARBA00022759"/>
    </source>
</evidence>
<dbReference type="InterPro" id="IPR036397">
    <property type="entry name" value="RNaseH_sf"/>
</dbReference>
<evidence type="ECO:0000313" key="12">
    <source>
        <dbReference type="EMBL" id="CAK1549738.1"/>
    </source>
</evidence>
<dbReference type="Gene3D" id="1.10.340.70">
    <property type="match status" value="1"/>
</dbReference>
<keyword evidence="6" id="KW-0255">Endonuclease</keyword>
<dbReference type="Proteomes" id="UP001497472">
    <property type="component" value="Unassembled WGS sequence"/>
</dbReference>
<dbReference type="Gene3D" id="3.10.10.10">
    <property type="entry name" value="HIV Type 1 Reverse Transcriptase, subunit A, domain 1"/>
    <property type="match status" value="1"/>
</dbReference>
<evidence type="ECO:0000256" key="8">
    <source>
        <dbReference type="ARBA" id="ARBA00022918"/>
    </source>
</evidence>
<evidence type="ECO:0000256" key="4">
    <source>
        <dbReference type="ARBA" id="ARBA00022695"/>
    </source>
</evidence>
<dbReference type="PROSITE" id="PS00141">
    <property type="entry name" value="ASP_PROTEASE"/>
    <property type="match status" value="1"/>
</dbReference>
<dbReference type="InterPro" id="IPR000477">
    <property type="entry name" value="RT_dom"/>
</dbReference>
<dbReference type="Pfam" id="PF17921">
    <property type="entry name" value="Integrase_H2C2"/>
    <property type="match status" value="1"/>
</dbReference>
<dbReference type="GO" id="GO:0042575">
    <property type="term" value="C:DNA polymerase complex"/>
    <property type="evidence" value="ECO:0007669"/>
    <property type="project" value="UniProtKB-ARBA"/>
</dbReference>
<dbReference type="GO" id="GO:0015074">
    <property type="term" value="P:DNA integration"/>
    <property type="evidence" value="ECO:0007669"/>
    <property type="project" value="InterPro"/>
</dbReference>
<dbReference type="Pfam" id="PF00665">
    <property type="entry name" value="rve"/>
    <property type="match status" value="1"/>
</dbReference>
<dbReference type="PANTHER" id="PTHR37984:SF5">
    <property type="entry name" value="PROTEIN NYNRIN-LIKE"/>
    <property type="match status" value="1"/>
</dbReference>
<dbReference type="InterPro" id="IPR043502">
    <property type="entry name" value="DNA/RNA_pol_sf"/>
</dbReference>
<dbReference type="Pfam" id="PF00328">
    <property type="entry name" value="His_Phos_2"/>
    <property type="match status" value="1"/>
</dbReference>
<evidence type="ECO:0000256" key="5">
    <source>
        <dbReference type="ARBA" id="ARBA00022722"/>
    </source>
</evidence>
<dbReference type="FunFam" id="3.10.10.10:FF:000007">
    <property type="entry name" value="Retrovirus-related Pol polyprotein from transposon 17.6-like Protein"/>
    <property type="match status" value="1"/>
</dbReference>
<evidence type="ECO:0000259" key="9">
    <source>
        <dbReference type="PROSITE" id="PS50175"/>
    </source>
</evidence>
<keyword evidence="3" id="KW-0808">Transferase</keyword>
<keyword evidence="2" id="KW-0645">Protease</keyword>
<dbReference type="Pfam" id="PF00078">
    <property type="entry name" value="RVT_1"/>
    <property type="match status" value="1"/>
</dbReference>
<evidence type="ECO:0000313" key="13">
    <source>
        <dbReference type="Proteomes" id="UP001497472"/>
    </source>
</evidence>
<evidence type="ECO:0000256" key="7">
    <source>
        <dbReference type="ARBA" id="ARBA00022801"/>
    </source>
</evidence>
<dbReference type="Gene3D" id="3.40.50.1240">
    <property type="entry name" value="Phosphoglycerate mutase-like"/>
    <property type="match status" value="1"/>
</dbReference>
<protein>
    <recommendedName>
        <fullName evidence="1">RNA-directed DNA polymerase</fullName>
        <ecNumber evidence="1">2.7.7.49</ecNumber>
    </recommendedName>
</protein>
<keyword evidence="7" id="KW-0378">Hydrolase</keyword>
<dbReference type="Gene3D" id="3.30.420.10">
    <property type="entry name" value="Ribonuclease H-like superfamily/Ribonuclease H"/>
    <property type="match status" value="1"/>
</dbReference>
<dbReference type="FunFam" id="3.30.70.270:FF:000020">
    <property type="entry name" value="Transposon Tf2-6 polyprotein-like Protein"/>
    <property type="match status" value="1"/>
</dbReference>
<dbReference type="InterPro" id="IPR043128">
    <property type="entry name" value="Rev_trsase/Diguanyl_cyclase"/>
</dbReference>
<keyword evidence="13" id="KW-1185">Reference proteome</keyword>
<dbReference type="Gene3D" id="2.40.70.10">
    <property type="entry name" value="Acid Proteases"/>
    <property type="match status" value="1"/>
</dbReference>
<dbReference type="CDD" id="cd07061">
    <property type="entry name" value="HP_HAP_like"/>
    <property type="match status" value="1"/>
</dbReference>
<feature type="domain" description="Integrase catalytic" evidence="11">
    <location>
        <begin position="813"/>
        <end position="972"/>
    </location>
</feature>
<keyword evidence="5" id="KW-0540">Nuclease</keyword>
<reference evidence="12 13" key="1">
    <citation type="submission" date="2023-11" db="EMBL/GenBank/DDBJ databases">
        <authorList>
            <person name="Okamura Y."/>
        </authorList>
    </citation>
    <scope>NUCLEOTIDE SEQUENCE [LARGE SCALE GENOMIC DNA]</scope>
</reference>
<keyword evidence="8" id="KW-0695">RNA-directed DNA polymerase</keyword>
<dbReference type="EC" id="2.7.7.49" evidence="1"/>
<accession>A0AAV1JJS0</accession>
<evidence type="ECO:0000259" key="10">
    <source>
        <dbReference type="PROSITE" id="PS50878"/>
    </source>
</evidence>
<dbReference type="InterPro" id="IPR029033">
    <property type="entry name" value="His_PPase_superfam"/>
</dbReference>
<dbReference type="InterPro" id="IPR000560">
    <property type="entry name" value="His_Pase_clade-2"/>
</dbReference>
<dbReference type="PROSITE" id="PS50175">
    <property type="entry name" value="ASP_PROT_RETROV"/>
    <property type="match status" value="1"/>
</dbReference>
<dbReference type="GO" id="GO:0003964">
    <property type="term" value="F:RNA-directed DNA polymerase activity"/>
    <property type="evidence" value="ECO:0007669"/>
    <property type="project" value="UniProtKB-KW"/>
</dbReference>
<dbReference type="SUPFAM" id="SSF50630">
    <property type="entry name" value="Acid proteases"/>
    <property type="match status" value="1"/>
</dbReference>
<dbReference type="SUPFAM" id="SSF56672">
    <property type="entry name" value="DNA/RNA polymerases"/>
    <property type="match status" value="1"/>
</dbReference>
<dbReference type="InterPro" id="IPR021109">
    <property type="entry name" value="Peptidase_aspartic_dom_sf"/>
</dbReference>
<dbReference type="CDD" id="cd00303">
    <property type="entry name" value="retropepsin_like"/>
    <property type="match status" value="1"/>
</dbReference>
<dbReference type="GO" id="GO:0006508">
    <property type="term" value="P:proteolysis"/>
    <property type="evidence" value="ECO:0007669"/>
    <property type="project" value="UniProtKB-KW"/>
</dbReference>
<sequence length="1408" mass="161013">MDSALLTDLLKAIRGAVSSNRRPDEDIALPVFDPTTVLCADGWCKNIEELAKEFGWSSLATVAKAGKALKGSALVWFESWQPSTEGRTWEKFQALIDTGANCSIIKESIAKRLQCNIEPYFLNLNGIGCGSLDICGKITVPVRFEDLYIELDILVVKDKKFNYDLLIGQNAVEYQDIEIITDTKGSKIRRKVIDSTKLCVNSVETHNTFTSKLGELLSMIDHLDVDLQTRIINIFKNHETCLHNSGSVSTGELTIKLKNNGSVHYRPYRLAPSEREKVNRIVNELLENNIIRESDSPFASPVILVKKKDGSDRLCVDYRSLNKIIEKDTYPLPLIEDQLDKLGKAKYFISIDMKNGFYQIPVTEDSIKYTAFSTPDGHYEFLKMPFGICNGPSVFQRAITKAVKHLNFLLVYIDDILIPFSTIDQGLEYLDKTISALSDSGFKVNLKKCKFFVESIEYLGRQISCEGIRPSETKVTALLNSPKPQTVKQVRQFMGLASYFRKFIPNFSLRTASISKLTKKNQAWEWGQEQNEARKYVLDYLVSKPLLSVFDPSLETELHTDASAIGYGAVLIQKLNNQTKVVAYYSKKTSTTESKYSSYDLETLAIFNSLKQFRVYLLGIKFKIITDCNSIKSTMNKKDLSPRVARLWTYMQDFDFDIIYKKGTYISHVDFLSRNPVETPLAGTINLINDGNSWLETAQQLDPITQILIDRVESGELDTNQYLVNNNLLYYKSKLNGEPKLYIPKSTRIDILRLFHDENCHVGFDKTFHKIREHFWFPGMAAFIRKYLSHCLICIKRKGHHGPKQGLLHPIEKAAIPFQTIHLDCMGPFTQSNEGYRHILLLVDGFTKFCLLKPLRTLSANELIPIIRDSITMFGSPLQVITDRGTNFSNNQIKNLFEELHIQHHMIATGTPRSNGQAERYVFTVCDMLNTMSNADELSDWPNVLWKVQQSINTTIQKSTGFSPLRLLIGVEANIPIIQSRLNDVVDNSYQVPINIDSDREMARQRLLQIAEKFKKRFDSTRRNNLTLQIGELDYERTAQSEVAGIARDDDDKDTYDMVMAFVVFRHGDRTPDQEELDKYPSSDLDSSVFFPYGKKALTNKGKQRAFRVGQYLRERYDDLISKLYLPDEISVRTTDFARTKMTMLTALSAMYPPIPLQRWHPEFSWQPIPYDTPHKYDDSMLHFVNCPRWEEAKDEVYTMPDVKRYLNESQEFFRLLSQYTKSDISTPEDVFYLDNLFQTLNNVDIQTPEWAQQMMPKIKETTKFEYMLMFYTDELIKLSAGGLLEDIFNATSGVIKGARSVPKLFLYSAHENNVAALLAATRTFMPHQPRYGSTVSLELWRNRMSGDYAFMVVYSPEAGGPGVVLPVNGCGGGNMCDYNTFIKLTKDYVLPHSEYKKWCSVAEFTEM</sequence>
<dbReference type="FunFam" id="3.10.20.370:FF:000001">
    <property type="entry name" value="Retrovirus-related Pol polyprotein from transposon 17.6-like protein"/>
    <property type="match status" value="1"/>
</dbReference>
<dbReference type="GO" id="GO:0003676">
    <property type="term" value="F:nucleic acid binding"/>
    <property type="evidence" value="ECO:0007669"/>
    <property type="project" value="InterPro"/>
</dbReference>
<feature type="domain" description="Peptidase A2" evidence="9">
    <location>
        <begin position="92"/>
        <end position="128"/>
    </location>
</feature>
<dbReference type="CDD" id="cd09274">
    <property type="entry name" value="RNase_HI_RT_Ty3"/>
    <property type="match status" value="1"/>
</dbReference>
<dbReference type="InterPro" id="IPR041373">
    <property type="entry name" value="RT_RNaseH"/>
</dbReference>
<name>A0AAV1JJS0_9NEOP</name>
<dbReference type="SUPFAM" id="SSF53254">
    <property type="entry name" value="Phosphoglycerate mutase-like"/>
    <property type="match status" value="1"/>
</dbReference>
<keyword evidence="4" id="KW-0548">Nucleotidyltransferase</keyword>
<dbReference type="InterPro" id="IPR001584">
    <property type="entry name" value="Integrase_cat-core"/>
</dbReference>
<dbReference type="CDD" id="cd01647">
    <property type="entry name" value="RT_LTR"/>
    <property type="match status" value="1"/>
</dbReference>
<dbReference type="InterPro" id="IPR041588">
    <property type="entry name" value="Integrase_H2C2"/>
</dbReference>
<dbReference type="InterPro" id="IPR012337">
    <property type="entry name" value="RNaseH-like_sf"/>
</dbReference>
<dbReference type="GO" id="GO:0004190">
    <property type="term" value="F:aspartic-type endopeptidase activity"/>
    <property type="evidence" value="ECO:0007669"/>
    <property type="project" value="InterPro"/>
</dbReference>
<dbReference type="FunFam" id="1.10.340.70:FF:000001">
    <property type="entry name" value="Retrovirus-related Pol polyprotein from transposon gypsy-like Protein"/>
    <property type="match status" value="1"/>
</dbReference>
<dbReference type="InterPro" id="IPR050951">
    <property type="entry name" value="Retrovirus_Pol_polyprotein"/>
</dbReference>
<evidence type="ECO:0000256" key="1">
    <source>
        <dbReference type="ARBA" id="ARBA00012493"/>
    </source>
</evidence>
<dbReference type="PROSITE" id="PS50994">
    <property type="entry name" value="INTEGRASE"/>
    <property type="match status" value="1"/>
</dbReference>
<dbReference type="SUPFAM" id="SSF53098">
    <property type="entry name" value="Ribonuclease H-like"/>
    <property type="match status" value="1"/>
</dbReference>